<dbReference type="GO" id="GO:0005680">
    <property type="term" value="C:anaphase-promoting complex"/>
    <property type="evidence" value="ECO:0007669"/>
    <property type="project" value="TreeGrafter"/>
</dbReference>
<dbReference type="EMBL" id="MCGO01000005">
    <property type="protein sequence ID" value="ORY51592.1"/>
    <property type="molecule type" value="Genomic_DNA"/>
</dbReference>
<feature type="repeat" description="TPR" evidence="6">
    <location>
        <begin position="353"/>
        <end position="386"/>
    </location>
</feature>
<name>A0A1Y2CX38_9FUNG</name>
<keyword evidence="4" id="KW-0539">Nucleus</keyword>
<protein>
    <submittedName>
        <fullName evidence="7">TPR-like protein</fullName>
    </submittedName>
</protein>
<dbReference type="PANTHER" id="PTHR12558">
    <property type="entry name" value="CELL DIVISION CYCLE 16,23,27"/>
    <property type="match status" value="1"/>
</dbReference>
<evidence type="ECO:0000256" key="3">
    <source>
        <dbReference type="ARBA" id="ARBA00022803"/>
    </source>
</evidence>
<dbReference type="Proteomes" id="UP000193642">
    <property type="component" value="Unassembled WGS sequence"/>
</dbReference>
<keyword evidence="3 6" id="KW-0802">TPR repeat</keyword>
<dbReference type="Pfam" id="PF13181">
    <property type="entry name" value="TPR_8"/>
    <property type="match status" value="5"/>
</dbReference>
<evidence type="ECO:0000256" key="4">
    <source>
        <dbReference type="ARBA" id="ARBA00023242"/>
    </source>
</evidence>
<dbReference type="Pfam" id="PF13432">
    <property type="entry name" value="TPR_16"/>
    <property type="match status" value="1"/>
</dbReference>
<evidence type="ECO:0000313" key="8">
    <source>
        <dbReference type="Proteomes" id="UP000193642"/>
    </source>
</evidence>
<feature type="repeat" description="TPR" evidence="6">
    <location>
        <begin position="455"/>
        <end position="488"/>
    </location>
</feature>
<sequence>MASDIIAATTTTTSAALAAYSQSIASFLFRNAAFVAERICAAETSLRRIEAARLLRAHALVCAGDWNAAKQLLSQVQVALAIDPLQLDPFLKVCAKMSAFLLAKASMELGHAREAEEHLRKIMPPFNPLLYVDREGSSTHNSKHTESTKLDAAFLTCLEKYCPDDSAIFCLMGLICKQASTYSLAQQYLLQALEKNPYLWIAFEALCDMGFKVTPDIYFTDTACSNYISSIKHTTLETSVVPTKAENTIDESSSSAVPVLGPATRLRRQPSAPSNIRDTKRTKLTTATSATNAQLDPKPQPIQLQPSSLSTNSCPILKNILILAKAYLSYKQFDCAATLKIIETLCPAELNSARVAELLAKSYFEMADYRKAEEWFAKSISLEPHRVSGMDIYSSTLWHLKKQVPLSHLAHTLTETHRTSPQAWCAIGNCFSLKREHDVALKCFARAIQLDPEFTYAHTLSGHEYISMEDNEKAMQSFRTAVRCDKRHYNAWFGMGYIYLTQEKYDLAEFHLNHALQINSSNPILIVYMGLVYEKKKQTTKALDLYRRATQLRPDIPLYPFRLATLLHAMNRASEALTVLEPLVAQDPCESAVQFLLGKCLAQVGQPARAMKAFTVAQDVASGKVANSIREEIERIGGLVGVGGVEDGANVDGMEF</sequence>
<feature type="repeat" description="TPR" evidence="6">
    <location>
        <begin position="489"/>
        <end position="522"/>
    </location>
</feature>
<comment type="caution">
    <text evidence="7">The sequence shown here is derived from an EMBL/GenBank/DDBJ whole genome shotgun (WGS) entry which is preliminary data.</text>
</comment>
<evidence type="ECO:0000256" key="5">
    <source>
        <dbReference type="ARBA" id="ARBA00038210"/>
    </source>
</evidence>
<evidence type="ECO:0000256" key="1">
    <source>
        <dbReference type="ARBA" id="ARBA00004123"/>
    </source>
</evidence>
<reference evidence="7 8" key="1">
    <citation type="submission" date="2016-07" db="EMBL/GenBank/DDBJ databases">
        <title>Pervasive Adenine N6-methylation of Active Genes in Fungi.</title>
        <authorList>
            <consortium name="DOE Joint Genome Institute"/>
            <person name="Mondo S.J."/>
            <person name="Dannebaum R.O."/>
            <person name="Kuo R.C."/>
            <person name="Labutti K."/>
            <person name="Haridas S."/>
            <person name="Kuo A."/>
            <person name="Salamov A."/>
            <person name="Ahrendt S.R."/>
            <person name="Lipzen A."/>
            <person name="Sullivan W."/>
            <person name="Andreopoulos W.B."/>
            <person name="Clum A."/>
            <person name="Lindquist E."/>
            <person name="Daum C."/>
            <person name="Ramamoorthy G.K."/>
            <person name="Gryganskyi A."/>
            <person name="Culley D."/>
            <person name="Magnuson J.K."/>
            <person name="James T.Y."/>
            <person name="O'Malley M.A."/>
            <person name="Stajich J.E."/>
            <person name="Spatafora J.W."/>
            <person name="Visel A."/>
            <person name="Grigoriev I.V."/>
        </authorList>
    </citation>
    <scope>NUCLEOTIDE SEQUENCE [LARGE SCALE GENOMIC DNA]</scope>
    <source>
        <strain evidence="7 8">JEL800</strain>
    </source>
</reference>
<dbReference type="PROSITE" id="PS50005">
    <property type="entry name" value="TPR"/>
    <property type="match status" value="5"/>
</dbReference>
<dbReference type="GO" id="GO:0016567">
    <property type="term" value="P:protein ubiquitination"/>
    <property type="evidence" value="ECO:0007669"/>
    <property type="project" value="TreeGrafter"/>
</dbReference>
<dbReference type="FunFam" id="1.25.40.10:FF:000018">
    <property type="entry name" value="Cell division cycle protein 27 homolog B"/>
    <property type="match status" value="1"/>
</dbReference>
<keyword evidence="2" id="KW-0677">Repeat</keyword>
<evidence type="ECO:0000256" key="2">
    <source>
        <dbReference type="ARBA" id="ARBA00022737"/>
    </source>
</evidence>
<gene>
    <name evidence="7" type="ORF">BCR33DRAFT_762281</name>
</gene>
<dbReference type="InterPro" id="IPR019734">
    <property type="entry name" value="TPR_rpt"/>
</dbReference>
<dbReference type="SMART" id="SM00028">
    <property type="entry name" value="TPR"/>
    <property type="match status" value="7"/>
</dbReference>
<feature type="repeat" description="TPR" evidence="6">
    <location>
        <begin position="523"/>
        <end position="556"/>
    </location>
</feature>
<dbReference type="SUPFAM" id="SSF48452">
    <property type="entry name" value="TPR-like"/>
    <property type="match status" value="2"/>
</dbReference>
<proteinExistence type="inferred from homology"/>
<dbReference type="Gene3D" id="1.25.40.10">
    <property type="entry name" value="Tetratricopeptide repeat domain"/>
    <property type="match status" value="4"/>
</dbReference>
<dbReference type="GO" id="GO:0007091">
    <property type="term" value="P:metaphase/anaphase transition of mitotic cell cycle"/>
    <property type="evidence" value="ECO:0007669"/>
    <property type="project" value="TreeGrafter"/>
</dbReference>
<feature type="repeat" description="TPR" evidence="6">
    <location>
        <begin position="421"/>
        <end position="454"/>
    </location>
</feature>
<comment type="similarity">
    <text evidence="5">Belongs to the APC3/CDC27 family.</text>
</comment>
<dbReference type="GO" id="GO:0031145">
    <property type="term" value="P:anaphase-promoting complex-dependent catabolic process"/>
    <property type="evidence" value="ECO:0007669"/>
    <property type="project" value="TreeGrafter"/>
</dbReference>
<comment type="subcellular location">
    <subcellularLocation>
        <location evidence="1">Nucleus</location>
    </subcellularLocation>
</comment>
<dbReference type="AlphaFoldDB" id="A0A1Y2CX38"/>
<dbReference type="InterPro" id="IPR011990">
    <property type="entry name" value="TPR-like_helical_dom_sf"/>
</dbReference>
<dbReference type="OrthoDB" id="10248520at2759"/>
<evidence type="ECO:0000256" key="6">
    <source>
        <dbReference type="PROSITE-ProRule" id="PRU00339"/>
    </source>
</evidence>
<evidence type="ECO:0000313" key="7">
    <source>
        <dbReference type="EMBL" id="ORY51592.1"/>
    </source>
</evidence>
<accession>A0A1Y2CX38</accession>
<dbReference type="GO" id="GO:0051301">
    <property type="term" value="P:cell division"/>
    <property type="evidence" value="ECO:0007669"/>
    <property type="project" value="TreeGrafter"/>
</dbReference>
<dbReference type="PANTHER" id="PTHR12558:SF13">
    <property type="entry name" value="CELL DIVISION CYCLE PROTEIN 27 HOMOLOG"/>
    <property type="match status" value="1"/>
</dbReference>
<organism evidence="7 8">
    <name type="scientific">Rhizoclosmatium globosum</name>
    <dbReference type="NCBI Taxonomy" id="329046"/>
    <lineage>
        <taxon>Eukaryota</taxon>
        <taxon>Fungi</taxon>
        <taxon>Fungi incertae sedis</taxon>
        <taxon>Chytridiomycota</taxon>
        <taxon>Chytridiomycota incertae sedis</taxon>
        <taxon>Chytridiomycetes</taxon>
        <taxon>Chytridiales</taxon>
        <taxon>Chytriomycetaceae</taxon>
        <taxon>Rhizoclosmatium</taxon>
    </lineage>
</organism>
<keyword evidence="8" id="KW-1185">Reference proteome</keyword>
<dbReference type="GO" id="GO:0005737">
    <property type="term" value="C:cytoplasm"/>
    <property type="evidence" value="ECO:0007669"/>
    <property type="project" value="TreeGrafter"/>
</dbReference>
<dbReference type="STRING" id="329046.A0A1Y2CX38"/>